<name>A0A9W6G208_9BACT</name>
<evidence type="ECO:0000259" key="1">
    <source>
        <dbReference type="Pfam" id="PF07811"/>
    </source>
</evidence>
<proteinExistence type="predicted"/>
<accession>A0A9W6G208</accession>
<sequence length="129" mass="13877">MVEFALVLPLLMLLVFGMVEFGRAMYIKNMLNNAARAGARAAVVTPNLAQNLSYSFAARGTDAIQQTIYDGLQYVDKNTATANLAVTGNNPARSGDIVTISVTCNFNSVVPRLIRIANTLTGAASMRYE</sequence>
<dbReference type="Proteomes" id="UP001144352">
    <property type="component" value="Unassembled WGS sequence"/>
</dbReference>
<evidence type="ECO:0000313" key="3">
    <source>
        <dbReference type="Proteomes" id="UP001144352"/>
    </source>
</evidence>
<reference evidence="2" key="1">
    <citation type="submission" date="2022-12" db="EMBL/GenBank/DDBJ databases">
        <title>Reference genome sequencing for broad-spectrum identification of bacterial and archaeal isolates by mass spectrometry.</title>
        <authorList>
            <person name="Sekiguchi Y."/>
            <person name="Tourlousse D.M."/>
        </authorList>
    </citation>
    <scope>NUCLEOTIDE SEQUENCE</scope>
    <source>
        <strain evidence="2">H2</strain>
    </source>
</reference>
<dbReference type="Pfam" id="PF07811">
    <property type="entry name" value="TadE"/>
    <property type="match status" value="1"/>
</dbReference>
<comment type="caution">
    <text evidence="2">The sequence shown here is derived from an EMBL/GenBank/DDBJ whole genome shotgun (WGS) entry which is preliminary data.</text>
</comment>
<feature type="domain" description="TadE-like" evidence="1">
    <location>
        <begin position="1"/>
        <end position="40"/>
    </location>
</feature>
<organism evidence="2 3">
    <name type="scientific">Geobacter hydrogenophilus</name>
    <dbReference type="NCBI Taxonomy" id="40983"/>
    <lineage>
        <taxon>Bacteria</taxon>
        <taxon>Pseudomonadati</taxon>
        <taxon>Thermodesulfobacteriota</taxon>
        <taxon>Desulfuromonadia</taxon>
        <taxon>Geobacterales</taxon>
        <taxon>Geobacteraceae</taxon>
        <taxon>Geobacter</taxon>
    </lineage>
</organism>
<dbReference type="AlphaFoldDB" id="A0A9W6G208"/>
<dbReference type="EMBL" id="BSDS01000002">
    <property type="protein sequence ID" value="GLI38928.1"/>
    <property type="molecule type" value="Genomic_DNA"/>
</dbReference>
<evidence type="ECO:0000313" key="2">
    <source>
        <dbReference type="EMBL" id="GLI38928.1"/>
    </source>
</evidence>
<keyword evidence="3" id="KW-1185">Reference proteome</keyword>
<dbReference type="InterPro" id="IPR012495">
    <property type="entry name" value="TadE-like_dom"/>
</dbReference>
<protein>
    <recommendedName>
        <fullName evidence="1">TadE-like domain-containing protein</fullName>
    </recommendedName>
</protein>
<gene>
    <name evidence="2" type="ORF">GHYDROH2_24290</name>
</gene>